<dbReference type="PANTHER" id="PTHR10159:SF519">
    <property type="entry name" value="DUAL SPECIFICITY PROTEIN PHOSPHATASE MPK3"/>
    <property type="match status" value="1"/>
</dbReference>
<accession>A0A481YRR1</accession>
<organism evidence="5">
    <name type="scientific">Marseillevirus LCMAC101</name>
    <dbReference type="NCBI Taxonomy" id="2506602"/>
    <lineage>
        <taxon>Viruses</taxon>
        <taxon>Varidnaviria</taxon>
        <taxon>Bamfordvirae</taxon>
        <taxon>Nucleocytoviricota</taxon>
        <taxon>Megaviricetes</taxon>
        <taxon>Pimascovirales</taxon>
        <taxon>Pimascovirales incertae sedis</taxon>
        <taxon>Marseilleviridae</taxon>
    </lineage>
</organism>
<dbReference type="InterPro" id="IPR000387">
    <property type="entry name" value="Tyr_Pase_dom"/>
</dbReference>
<proteinExistence type="predicted"/>
<name>A0A481YRR1_9VIRU</name>
<gene>
    <name evidence="5" type="ORF">LCMAC101_04730</name>
</gene>
<evidence type="ECO:0000313" key="5">
    <source>
        <dbReference type="EMBL" id="QBK85878.1"/>
    </source>
</evidence>
<dbReference type="PROSITE" id="PS00383">
    <property type="entry name" value="TYR_PHOSPHATASE_1"/>
    <property type="match status" value="1"/>
</dbReference>
<dbReference type="PANTHER" id="PTHR10159">
    <property type="entry name" value="DUAL SPECIFICITY PROTEIN PHOSPHATASE"/>
    <property type="match status" value="1"/>
</dbReference>
<dbReference type="EMBL" id="MK500328">
    <property type="protein sequence ID" value="QBK85878.1"/>
    <property type="molecule type" value="Genomic_DNA"/>
</dbReference>
<dbReference type="GO" id="GO:0004721">
    <property type="term" value="F:phosphoprotein phosphatase activity"/>
    <property type="evidence" value="ECO:0007669"/>
    <property type="project" value="UniProtKB-KW"/>
</dbReference>
<reference evidence="5" key="1">
    <citation type="journal article" date="2019" name="MBio">
        <title>Virus Genomes from Deep Sea Sediments Expand the Ocean Megavirome and Support Independent Origins of Viral Gigantism.</title>
        <authorList>
            <person name="Backstrom D."/>
            <person name="Yutin N."/>
            <person name="Jorgensen S.L."/>
            <person name="Dharamshi J."/>
            <person name="Homa F."/>
            <person name="Zaremba-Niedwiedzka K."/>
            <person name="Spang A."/>
            <person name="Wolf Y.I."/>
            <person name="Koonin E.V."/>
            <person name="Ettema T.J."/>
        </authorList>
    </citation>
    <scope>NUCLEOTIDE SEQUENCE</scope>
</reference>
<keyword evidence="1" id="KW-0378">Hydrolase</keyword>
<dbReference type="InterPro" id="IPR000340">
    <property type="entry name" value="Dual-sp_phosphatase_cat-dom"/>
</dbReference>
<dbReference type="InterPro" id="IPR029021">
    <property type="entry name" value="Prot-tyrosine_phosphatase-like"/>
</dbReference>
<evidence type="ECO:0000259" key="4">
    <source>
        <dbReference type="PROSITE" id="PS50056"/>
    </source>
</evidence>
<dbReference type="Gene3D" id="3.90.190.10">
    <property type="entry name" value="Protein tyrosine phosphatase superfamily"/>
    <property type="match status" value="1"/>
</dbReference>
<dbReference type="SMART" id="SM00195">
    <property type="entry name" value="DSPc"/>
    <property type="match status" value="1"/>
</dbReference>
<evidence type="ECO:0000256" key="1">
    <source>
        <dbReference type="ARBA" id="ARBA00022801"/>
    </source>
</evidence>
<evidence type="ECO:0000256" key="2">
    <source>
        <dbReference type="ARBA" id="ARBA00022912"/>
    </source>
</evidence>
<feature type="domain" description="Tyrosine specific protein phosphatases" evidence="4">
    <location>
        <begin position="58"/>
        <end position="120"/>
    </location>
</feature>
<dbReference type="PRINTS" id="PR01908">
    <property type="entry name" value="ADSPHPHTASE"/>
</dbReference>
<keyword evidence="2" id="KW-0904">Protein phosphatase</keyword>
<feature type="domain" description="Tyrosine-protein phosphatase" evidence="3">
    <location>
        <begin position="1"/>
        <end position="141"/>
    </location>
</feature>
<dbReference type="PROSITE" id="PS50056">
    <property type="entry name" value="TYR_PHOSPHATASE_2"/>
    <property type="match status" value="1"/>
</dbReference>
<sequence length="166" mass="19386">MSQVTPQIWIGGFLSARNGRWLQDRGVTHIVNASKELPDYFPQNFKYLRLDLNDSSDQDLTKALSNSYRFMKKAIDEGGVVFVHCFAGISRSSSQIIHYLMMDRVMSFERALDYVSRKHPRTNPNDGFRNQLLLKDPTKRSRFTAYGSRYDRSYPVIHQGSWWSPW</sequence>
<dbReference type="CDD" id="cd14498">
    <property type="entry name" value="DSP"/>
    <property type="match status" value="1"/>
</dbReference>
<dbReference type="InterPro" id="IPR020422">
    <property type="entry name" value="TYR_PHOSPHATASE_DUAL_dom"/>
</dbReference>
<dbReference type="PROSITE" id="PS50054">
    <property type="entry name" value="TYR_PHOSPHATASE_DUAL"/>
    <property type="match status" value="1"/>
</dbReference>
<dbReference type="InterPro" id="IPR016130">
    <property type="entry name" value="Tyr_Pase_AS"/>
</dbReference>
<protein>
    <submittedName>
        <fullName evidence="5">Dual specificity phosphatase</fullName>
    </submittedName>
</protein>
<evidence type="ECO:0000259" key="3">
    <source>
        <dbReference type="PROSITE" id="PS50054"/>
    </source>
</evidence>
<dbReference type="Pfam" id="PF00782">
    <property type="entry name" value="DSPc"/>
    <property type="match status" value="1"/>
</dbReference>
<dbReference type="SUPFAM" id="SSF52799">
    <property type="entry name" value="(Phosphotyrosine protein) phosphatases II"/>
    <property type="match status" value="1"/>
</dbReference>